<dbReference type="InParanoid" id="A0A674GPT5"/>
<dbReference type="GeneTree" id="ENSGT00980000199652"/>
<dbReference type="Proteomes" id="UP000007754">
    <property type="component" value="Chromosome 5"/>
</dbReference>
<reference evidence="2" key="2">
    <citation type="submission" date="2025-08" db="UniProtKB">
        <authorList>
            <consortium name="Ensembl"/>
        </authorList>
    </citation>
    <scope>IDENTIFICATION</scope>
</reference>
<reference evidence="2 3" key="1">
    <citation type="journal article" date="2010" name="Nature">
        <title>The genome of a songbird.</title>
        <authorList>
            <person name="Warren W.C."/>
            <person name="Clayton D.F."/>
            <person name="Ellegren H."/>
            <person name="Arnold A.P."/>
            <person name="Hillier L.W."/>
            <person name="Kunstner A."/>
            <person name="Searle S."/>
            <person name="White S."/>
            <person name="Vilella A.J."/>
            <person name="Fairley S."/>
            <person name="Heger A."/>
            <person name="Kong L."/>
            <person name="Ponting C.P."/>
            <person name="Jarvis E.D."/>
            <person name="Mello C.V."/>
            <person name="Minx P."/>
            <person name="Lovell P."/>
            <person name="Velho T.A."/>
            <person name="Ferris M."/>
            <person name="Balakrishnan C.N."/>
            <person name="Sinha S."/>
            <person name="Blatti C."/>
            <person name="London S.E."/>
            <person name="Li Y."/>
            <person name="Lin Y.C."/>
            <person name="George J."/>
            <person name="Sweedler J."/>
            <person name="Southey B."/>
            <person name="Gunaratne P."/>
            <person name="Watson M."/>
            <person name="Nam K."/>
            <person name="Backstrom N."/>
            <person name="Smeds L."/>
            <person name="Nabholz B."/>
            <person name="Itoh Y."/>
            <person name="Whitney O."/>
            <person name="Pfenning A.R."/>
            <person name="Howard J."/>
            <person name="Volker M."/>
            <person name="Skinner B.M."/>
            <person name="Griffin D.K."/>
            <person name="Ye L."/>
            <person name="McLaren W.M."/>
            <person name="Flicek P."/>
            <person name="Quesada V."/>
            <person name="Velasco G."/>
            <person name="Lopez-Otin C."/>
            <person name="Puente X.S."/>
            <person name="Olender T."/>
            <person name="Lancet D."/>
            <person name="Smit A.F."/>
            <person name="Hubley R."/>
            <person name="Konkel M.K."/>
            <person name="Walker J.A."/>
            <person name="Batzer M.A."/>
            <person name="Gu W."/>
            <person name="Pollock D.D."/>
            <person name="Chen L."/>
            <person name="Cheng Z."/>
            <person name="Eichler E.E."/>
            <person name="Stapley J."/>
            <person name="Slate J."/>
            <person name="Ekblom R."/>
            <person name="Birkhead T."/>
            <person name="Burke T."/>
            <person name="Burt D."/>
            <person name="Scharff C."/>
            <person name="Adam I."/>
            <person name="Richard H."/>
            <person name="Sultan M."/>
            <person name="Soldatov A."/>
            <person name="Lehrach H."/>
            <person name="Edwards S.V."/>
            <person name="Yang S.P."/>
            <person name="Li X."/>
            <person name="Graves T."/>
            <person name="Fulton L."/>
            <person name="Nelson J."/>
            <person name="Chinwalla A."/>
            <person name="Hou S."/>
            <person name="Mardis E.R."/>
            <person name="Wilson R.K."/>
        </authorList>
    </citation>
    <scope>NUCLEOTIDE SEQUENCE [LARGE SCALE GENOMIC DNA]</scope>
</reference>
<reference evidence="2" key="3">
    <citation type="submission" date="2025-09" db="UniProtKB">
        <authorList>
            <consortium name="Ensembl"/>
        </authorList>
    </citation>
    <scope>IDENTIFICATION</scope>
</reference>
<dbReference type="Ensembl" id="ENSTGUT00000035228.1">
    <property type="protein sequence ID" value="ENSTGUP00000024684.1"/>
    <property type="gene ID" value="ENSTGUG00000027595.1"/>
</dbReference>
<proteinExistence type="predicted"/>
<evidence type="ECO:0000313" key="2">
    <source>
        <dbReference type="Ensembl" id="ENSTGUP00000024684.1"/>
    </source>
</evidence>
<evidence type="ECO:0000256" key="1">
    <source>
        <dbReference type="SAM" id="MobiDB-lite"/>
    </source>
</evidence>
<keyword evidence="3" id="KW-1185">Reference proteome</keyword>
<organism evidence="2 3">
    <name type="scientific">Taeniopygia guttata</name>
    <name type="common">Zebra finch</name>
    <name type="synonym">Poephila guttata</name>
    <dbReference type="NCBI Taxonomy" id="59729"/>
    <lineage>
        <taxon>Eukaryota</taxon>
        <taxon>Metazoa</taxon>
        <taxon>Chordata</taxon>
        <taxon>Craniata</taxon>
        <taxon>Vertebrata</taxon>
        <taxon>Euteleostomi</taxon>
        <taxon>Archelosauria</taxon>
        <taxon>Archosauria</taxon>
        <taxon>Dinosauria</taxon>
        <taxon>Saurischia</taxon>
        <taxon>Theropoda</taxon>
        <taxon>Coelurosauria</taxon>
        <taxon>Aves</taxon>
        <taxon>Neognathae</taxon>
        <taxon>Neoaves</taxon>
        <taxon>Telluraves</taxon>
        <taxon>Australaves</taxon>
        <taxon>Passeriformes</taxon>
        <taxon>Passeroidea</taxon>
        <taxon>Estrildidae</taxon>
        <taxon>Estrildinae</taxon>
        <taxon>Taeniopygia</taxon>
    </lineage>
</organism>
<feature type="region of interest" description="Disordered" evidence="1">
    <location>
        <begin position="1"/>
        <end position="29"/>
    </location>
</feature>
<protein>
    <submittedName>
        <fullName evidence="2">Uncharacterized protein</fullName>
    </submittedName>
</protein>
<accession>A0A674GPT5</accession>
<feature type="compositionally biased region" description="Basic and acidic residues" evidence="1">
    <location>
        <begin position="1"/>
        <end position="18"/>
    </location>
</feature>
<dbReference type="AlphaFoldDB" id="A0A674GPT5"/>
<sequence length="120" mass="13194">HSPEHESWDAEKDAKEPDEQTDPFGHSFAPYLSVVQGMDEGQVAIHADGHEQVDAGVHVQGDGGADAAAQETAKRPVKLIFDILCPEREAHEEDEVSNSKVHKVDFSYLQGDGEHKGIFY</sequence>
<name>A0A674GPT5_TAEGU</name>
<evidence type="ECO:0000313" key="3">
    <source>
        <dbReference type="Proteomes" id="UP000007754"/>
    </source>
</evidence>
<dbReference type="OMA" id="HADGHEQ"/>